<feature type="transmembrane region" description="Helical" evidence="1">
    <location>
        <begin position="6"/>
        <end position="22"/>
    </location>
</feature>
<evidence type="ECO:0000313" key="2">
    <source>
        <dbReference type="EMBL" id="PED11866.1"/>
    </source>
</evidence>
<dbReference type="EMBL" id="NUFN01000044">
    <property type="protein sequence ID" value="PGH78617.1"/>
    <property type="molecule type" value="Genomic_DNA"/>
</dbReference>
<sequence>MGTIMTVLLVVFIVGAVVSFLMKKIKSLIRFMVLSIIFGIYHTNIDILGLIKSIGGPILFK</sequence>
<evidence type="ECO:0000313" key="3">
    <source>
        <dbReference type="EMBL" id="PGH78617.1"/>
    </source>
</evidence>
<evidence type="ECO:0000313" key="4">
    <source>
        <dbReference type="Proteomes" id="UP000220127"/>
    </source>
</evidence>
<dbReference type="Proteomes" id="UP000222944">
    <property type="component" value="Unassembled WGS sequence"/>
</dbReference>
<feature type="transmembrane region" description="Helical" evidence="1">
    <location>
        <begin position="29"/>
        <end position="51"/>
    </location>
</feature>
<proteinExistence type="predicted"/>
<keyword evidence="1" id="KW-0472">Membrane</keyword>
<dbReference type="RefSeq" id="WP_097877636.1">
    <property type="nucleotide sequence ID" value="NZ_NTSD01000035.1"/>
</dbReference>
<organism evidence="3 5">
    <name type="scientific">Bacillus thuringiensis</name>
    <dbReference type="NCBI Taxonomy" id="1428"/>
    <lineage>
        <taxon>Bacteria</taxon>
        <taxon>Bacillati</taxon>
        <taxon>Bacillota</taxon>
        <taxon>Bacilli</taxon>
        <taxon>Bacillales</taxon>
        <taxon>Bacillaceae</taxon>
        <taxon>Bacillus</taxon>
        <taxon>Bacillus cereus group</taxon>
    </lineage>
</organism>
<evidence type="ECO:0000313" key="5">
    <source>
        <dbReference type="Proteomes" id="UP000222944"/>
    </source>
</evidence>
<keyword evidence="1" id="KW-1133">Transmembrane helix</keyword>
<keyword evidence="1" id="KW-0812">Transmembrane</keyword>
<dbReference type="Proteomes" id="UP000220127">
    <property type="component" value="Unassembled WGS sequence"/>
</dbReference>
<dbReference type="AlphaFoldDB" id="A0A9X7BU30"/>
<reference evidence="4 5" key="1">
    <citation type="submission" date="2017-09" db="EMBL/GenBank/DDBJ databases">
        <title>Large-scale bioinformatics analysis of Bacillus genomes uncovers conserved roles of natural products in bacterial physiology.</title>
        <authorList>
            <consortium name="Agbiome Team Llc"/>
            <person name="Bleich R.M."/>
            <person name="Grubbs K.J."/>
            <person name="Santa Maria K.C."/>
            <person name="Allen S.E."/>
            <person name="Farag S."/>
            <person name="Shank E.A."/>
            <person name="Bowers A."/>
        </authorList>
    </citation>
    <scope>NUCLEOTIDE SEQUENCE [LARGE SCALE GENOMIC DNA]</scope>
    <source>
        <strain evidence="3 5">AFS058004</strain>
        <strain evidence="2 4">AFS094940</strain>
    </source>
</reference>
<dbReference type="EMBL" id="NVMD01000028">
    <property type="protein sequence ID" value="PED11866.1"/>
    <property type="molecule type" value="Genomic_DNA"/>
</dbReference>
<evidence type="ECO:0000256" key="1">
    <source>
        <dbReference type="SAM" id="Phobius"/>
    </source>
</evidence>
<comment type="caution">
    <text evidence="3">The sequence shown here is derived from an EMBL/GenBank/DDBJ whole genome shotgun (WGS) entry which is preliminary data.</text>
</comment>
<name>A0A9X7BU30_BACTU</name>
<gene>
    <name evidence="3" type="ORF">CN899_28315</name>
    <name evidence="2" type="ORF">CON01_24540</name>
</gene>
<protein>
    <submittedName>
        <fullName evidence="3">Uncharacterized protein</fullName>
    </submittedName>
</protein>
<accession>A0A9X7BU30</accession>